<proteinExistence type="predicted"/>
<dbReference type="SMART" id="SM00422">
    <property type="entry name" value="HTH_MERR"/>
    <property type="match status" value="1"/>
</dbReference>
<keyword evidence="6" id="KW-1185">Reference proteome</keyword>
<evidence type="ECO:0000313" key="5">
    <source>
        <dbReference type="EMBL" id="PYF78388.1"/>
    </source>
</evidence>
<comment type="caution">
    <text evidence="5">The sequence shown here is derived from an EMBL/GenBank/DDBJ whole genome shotgun (WGS) entry which is preliminary data.</text>
</comment>
<dbReference type="EMBL" id="QKLW01000012">
    <property type="protein sequence ID" value="PYF78388.1"/>
    <property type="molecule type" value="Genomic_DNA"/>
</dbReference>
<dbReference type="Proteomes" id="UP000247551">
    <property type="component" value="Unassembled WGS sequence"/>
</dbReference>
<dbReference type="GO" id="GO:0003677">
    <property type="term" value="F:DNA binding"/>
    <property type="evidence" value="ECO:0007669"/>
    <property type="project" value="UniProtKB-KW"/>
</dbReference>
<organism evidence="5 6">
    <name type="scientific">Marinomonas alcarazii</name>
    <dbReference type="NCBI Taxonomy" id="491949"/>
    <lineage>
        <taxon>Bacteria</taxon>
        <taxon>Pseudomonadati</taxon>
        <taxon>Pseudomonadota</taxon>
        <taxon>Gammaproteobacteria</taxon>
        <taxon>Oceanospirillales</taxon>
        <taxon>Oceanospirillaceae</taxon>
        <taxon>Marinomonas</taxon>
    </lineage>
</organism>
<dbReference type="PANTHER" id="PTHR30204:SF67">
    <property type="entry name" value="HTH-TYPE TRANSCRIPTIONAL REGULATOR MLRA-RELATED"/>
    <property type="match status" value="1"/>
</dbReference>
<dbReference type="SUPFAM" id="SSF46955">
    <property type="entry name" value="Putative DNA-binding domain"/>
    <property type="match status" value="1"/>
</dbReference>
<dbReference type="PROSITE" id="PS50937">
    <property type="entry name" value="HTH_MERR_2"/>
    <property type="match status" value="1"/>
</dbReference>
<reference evidence="5 6" key="1">
    <citation type="submission" date="2018-06" db="EMBL/GenBank/DDBJ databases">
        <title>Genomic Encyclopedia of Type Strains, Phase III (KMG-III): the genomes of soil and plant-associated and newly described type strains.</title>
        <authorList>
            <person name="Whitman W."/>
        </authorList>
    </citation>
    <scope>NUCLEOTIDE SEQUENCE [LARGE SCALE GENOMIC DNA]</scope>
    <source>
        <strain evidence="5 6">CECT 7730</strain>
    </source>
</reference>
<dbReference type="Pfam" id="PF13411">
    <property type="entry name" value="MerR_1"/>
    <property type="match status" value="1"/>
</dbReference>
<keyword evidence="2 5" id="KW-0238">DNA-binding</keyword>
<sequence length="331" mass="36902">MSKSPWVNDDLLEKCMSQSKQNVEVESLKPSEPLDDAVPLGSEAFFPIRELSLKTGVNSVTLRAWERRYGLLKPKRTNKGHRLYDQGDVQRVEGILRWIQQGVAVSKVRALLDQGAMFDAVSPSNEWLASQAALVKAAEAFQGEKIEQMYQQIFSQYPANIAVRDWLLPSFEQLGKGAALAFCESIVLSCLMTRLNSFKGQQKSAHKVLITGLSSQRSLWCYMAAAMLLDKGLSCCVVPNVLQSNDWFSLVEGVQAASVLVFCESELNNKAADLVYQMQQWQRPVAVIGASFWLAANESNLKDSQDVKIYSEAFEGVNDFIERIIIPAPND</sequence>
<dbReference type="InterPro" id="IPR047057">
    <property type="entry name" value="MerR_fam"/>
</dbReference>
<dbReference type="Gene3D" id="1.10.1660.10">
    <property type="match status" value="1"/>
</dbReference>
<evidence type="ECO:0000256" key="2">
    <source>
        <dbReference type="ARBA" id="ARBA00023125"/>
    </source>
</evidence>
<evidence type="ECO:0000259" key="4">
    <source>
        <dbReference type="PROSITE" id="PS50937"/>
    </source>
</evidence>
<dbReference type="PANTHER" id="PTHR30204">
    <property type="entry name" value="REDOX-CYCLING DRUG-SENSING TRANSCRIPTIONAL ACTIVATOR SOXR"/>
    <property type="match status" value="1"/>
</dbReference>
<evidence type="ECO:0000256" key="1">
    <source>
        <dbReference type="ARBA" id="ARBA00023015"/>
    </source>
</evidence>
<dbReference type="GO" id="GO:0003700">
    <property type="term" value="F:DNA-binding transcription factor activity"/>
    <property type="evidence" value="ECO:0007669"/>
    <property type="project" value="InterPro"/>
</dbReference>
<gene>
    <name evidence="5" type="ORF">DFP75_11280</name>
</gene>
<evidence type="ECO:0000256" key="3">
    <source>
        <dbReference type="ARBA" id="ARBA00023163"/>
    </source>
</evidence>
<accession>A0A318UT92</accession>
<dbReference type="AlphaFoldDB" id="A0A318UT92"/>
<feature type="domain" description="HTH merR-type" evidence="4">
    <location>
        <begin position="45"/>
        <end position="114"/>
    </location>
</feature>
<name>A0A318UT92_9GAMM</name>
<protein>
    <submittedName>
        <fullName evidence="5">DNA-binding transcriptional MerR regulator</fullName>
    </submittedName>
</protein>
<dbReference type="InterPro" id="IPR009061">
    <property type="entry name" value="DNA-bd_dom_put_sf"/>
</dbReference>
<keyword evidence="1" id="KW-0805">Transcription regulation</keyword>
<dbReference type="InterPro" id="IPR000551">
    <property type="entry name" value="MerR-type_HTH_dom"/>
</dbReference>
<keyword evidence="3" id="KW-0804">Transcription</keyword>
<dbReference type="CDD" id="cd01104">
    <property type="entry name" value="HTH_MlrA-CarA"/>
    <property type="match status" value="1"/>
</dbReference>
<evidence type="ECO:0000313" key="6">
    <source>
        <dbReference type="Proteomes" id="UP000247551"/>
    </source>
</evidence>